<dbReference type="PROSITE" id="PS51532">
    <property type="entry name" value="PITH"/>
    <property type="match status" value="1"/>
</dbReference>
<dbReference type="Proteomes" id="UP000292702">
    <property type="component" value="Unassembled WGS sequence"/>
</dbReference>
<dbReference type="OrthoDB" id="10263751at2759"/>
<sequence>MADDKIESLLAYMENQTTCLNVAGDSPNALKNLPRTKQRVKDSSLPLLSNDDPQLLLNVHFNQAVRLRKLIIHTAEAHISQGPALVKLFVNRPTIDFEEAENEGEPQAVQVIELTQEQVQSGEPISLRFAMQFQKVSTLQIFVQSNFEDGDVTRIDALDLLGTPTLGGGARDLSGLHKEEDS</sequence>
<dbReference type="STRING" id="92696.A0A4R0RGT8"/>
<evidence type="ECO:0000313" key="3">
    <source>
        <dbReference type="EMBL" id="TCD67650.1"/>
    </source>
</evidence>
<gene>
    <name evidence="3" type="ORF">EIP91_012160</name>
</gene>
<accession>A0A4R0RGT8</accession>
<dbReference type="EMBL" id="RWJN01000090">
    <property type="protein sequence ID" value="TCD67650.1"/>
    <property type="molecule type" value="Genomic_DNA"/>
</dbReference>
<dbReference type="InterPro" id="IPR008979">
    <property type="entry name" value="Galactose-bd-like_sf"/>
</dbReference>
<evidence type="ECO:0000256" key="1">
    <source>
        <dbReference type="ARBA" id="ARBA00025788"/>
    </source>
</evidence>
<proteinExistence type="inferred from homology"/>
<dbReference type="InterPro" id="IPR037047">
    <property type="entry name" value="PITH_dom_sf"/>
</dbReference>
<keyword evidence="4" id="KW-1185">Reference proteome</keyword>
<dbReference type="PANTHER" id="PTHR12175:SF5">
    <property type="entry name" value="OS03G0795500 PROTEIN"/>
    <property type="match status" value="1"/>
</dbReference>
<dbReference type="Pfam" id="PF06201">
    <property type="entry name" value="PITH"/>
    <property type="match status" value="1"/>
</dbReference>
<protein>
    <recommendedName>
        <fullName evidence="2">PITH domain-containing protein</fullName>
    </recommendedName>
</protein>
<dbReference type="Gene3D" id="2.60.120.470">
    <property type="entry name" value="PITH domain"/>
    <property type="match status" value="1"/>
</dbReference>
<dbReference type="PANTHER" id="PTHR12175">
    <property type="entry name" value="AD039 HT014 THIOREDOXIN FAMILY TRP26"/>
    <property type="match status" value="1"/>
</dbReference>
<dbReference type="InterPro" id="IPR010400">
    <property type="entry name" value="PITH_dom"/>
</dbReference>
<comment type="caution">
    <text evidence="3">The sequence shown here is derived from an EMBL/GenBank/DDBJ whole genome shotgun (WGS) entry which is preliminary data.</text>
</comment>
<organism evidence="3 4">
    <name type="scientific">Steccherinum ochraceum</name>
    <dbReference type="NCBI Taxonomy" id="92696"/>
    <lineage>
        <taxon>Eukaryota</taxon>
        <taxon>Fungi</taxon>
        <taxon>Dikarya</taxon>
        <taxon>Basidiomycota</taxon>
        <taxon>Agaricomycotina</taxon>
        <taxon>Agaricomycetes</taxon>
        <taxon>Polyporales</taxon>
        <taxon>Steccherinaceae</taxon>
        <taxon>Steccherinum</taxon>
    </lineage>
</organism>
<reference evidence="3 4" key="1">
    <citation type="submission" date="2018-11" db="EMBL/GenBank/DDBJ databases">
        <title>Genome assembly of Steccherinum ochraceum LE-BIN_3174, the white-rot fungus of the Steccherinaceae family (The Residual Polyporoid clade, Polyporales, Basidiomycota).</title>
        <authorList>
            <person name="Fedorova T.V."/>
            <person name="Glazunova O.A."/>
            <person name="Landesman E.O."/>
            <person name="Moiseenko K.V."/>
            <person name="Psurtseva N.V."/>
            <person name="Savinova O.S."/>
            <person name="Shakhova N.V."/>
            <person name="Tyazhelova T.V."/>
            <person name="Vasina D.V."/>
        </authorList>
    </citation>
    <scope>NUCLEOTIDE SEQUENCE [LARGE SCALE GENOMIC DNA]</scope>
    <source>
        <strain evidence="3 4">LE-BIN_3174</strain>
    </source>
</reference>
<evidence type="ECO:0000313" key="4">
    <source>
        <dbReference type="Proteomes" id="UP000292702"/>
    </source>
</evidence>
<comment type="similarity">
    <text evidence="1">Belongs to the PITHD1 family.</text>
</comment>
<dbReference type="AlphaFoldDB" id="A0A4R0RGT8"/>
<name>A0A4R0RGT8_9APHY</name>
<evidence type="ECO:0000259" key="2">
    <source>
        <dbReference type="PROSITE" id="PS51532"/>
    </source>
</evidence>
<dbReference type="GO" id="GO:0005737">
    <property type="term" value="C:cytoplasm"/>
    <property type="evidence" value="ECO:0007669"/>
    <property type="project" value="UniProtKB-ARBA"/>
</dbReference>
<dbReference type="InterPro" id="IPR045099">
    <property type="entry name" value="PITH1-like"/>
</dbReference>
<feature type="domain" description="PITH" evidence="2">
    <location>
        <begin position="1"/>
        <end position="180"/>
    </location>
</feature>
<dbReference type="SUPFAM" id="SSF49785">
    <property type="entry name" value="Galactose-binding domain-like"/>
    <property type="match status" value="1"/>
</dbReference>